<proteinExistence type="predicted"/>
<evidence type="ECO:0000313" key="2">
    <source>
        <dbReference type="Proteomes" id="UP001582793"/>
    </source>
</evidence>
<dbReference type="Proteomes" id="UP001582793">
    <property type="component" value="Unassembled WGS sequence"/>
</dbReference>
<protein>
    <submittedName>
        <fullName evidence="1">Uncharacterized protein</fullName>
    </submittedName>
</protein>
<comment type="caution">
    <text evidence="1">The sequence shown here is derived from an EMBL/GenBank/DDBJ whole genome shotgun (WGS) entry which is preliminary data.</text>
</comment>
<dbReference type="EMBL" id="JBCGDC010000257">
    <property type="protein sequence ID" value="MFB6398488.1"/>
    <property type="molecule type" value="Genomic_DNA"/>
</dbReference>
<sequence length="166" mass="17401">MNVRLIAAFVVGVVLGGVAVSQLRDSREEREQNSSISLVAFVASGGSGGGDARGVYQMAGQLAVINAGPAPITVRAATGELPGVRVRGIGQSRLLRPGGTGWIEVEVRIDCSIRFGSEPLSMGFAVETADGRVREISRPVAVLGSAWHRDVERPCAHLADLVKRDG</sequence>
<accession>A0ABV5D2J7</accession>
<dbReference type="RefSeq" id="WP_375737239.1">
    <property type="nucleotide sequence ID" value="NZ_JBCGDC010000257.1"/>
</dbReference>
<reference evidence="1 2" key="1">
    <citation type="submission" date="2024-04" db="EMBL/GenBank/DDBJ databases">
        <title>Polymorphospora sp. isolated from Baiyangdian Lake in Xiong'an New Area.</title>
        <authorList>
            <person name="Zhang X."/>
            <person name="Liu J."/>
        </authorList>
    </citation>
    <scope>NUCLEOTIDE SEQUENCE [LARGE SCALE GENOMIC DNA]</scope>
    <source>
        <strain evidence="1 2">2-325</strain>
    </source>
</reference>
<keyword evidence="2" id="KW-1185">Reference proteome</keyword>
<gene>
    <name evidence="1" type="ORF">AAFH96_36260</name>
</gene>
<evidence type="ECO:0000313" key="1">
    <source>
        <dbReference type="EMBL" id="MFB6398488.1"/>
    </source>
</evidence>
<organism evidence="1 2">
    <name type="scientific">Polymorphospora lycopeni</name>
    <dbReference type="NCBI Taxonomy" id="3140240"/>
    <lineage>
        <taxon>Bacteria</taxon>
        <taxon>Bacillati</taxon>
        <taxon>Actinomycetota</taxon>
        <taxon>Actinomycetes</taxon>
        <taxon>Micromonosporales</taxon>
        <taxon>Micromonosporaceae</taxon>
        <taxon>Polymorphospora</taxon>
    </lineage>
</organism>
<name>A0ABV5D2J7_9ACTN</name>